<reference evidence="2 3" key="1">
    <citation type="submission" date="2016-10" db="EMBL/GenBank/DDBJ databases">
        <authorList>
            <person name="de Groot N.N."/>
        </authorList>
    </citation>
    <scope>NUCLEOTIDE SEQUENCE [LARGE SCALE GENOMIC DNA]</scope>
    <source>
        <strain evidence="3">E92,LMG 26720,CCM 7988</strain>
    </source>
</reference>
<protein>
    <submittedName>
        <fullName evidence="2">Uncharacterized protein</fullName>
    </submittedName>
</protein>
<accession>A0A1I5THE1</accession>
<evidence type="ECO:0000313" key="3">
    <source>
        <dbReference type="Proteomes" id="UP000199306"/>
    </source>
</evidence>
<evidence type="ECO:0000256" key="1">
    <source>
        <dbReference type="SAM" id="MobiDB-lite"/>
    </source>
</evidence>
<evidence type="ECO:0000313" key="2">
    <source>
        <dbReference type="EMBL" id="SFP82338.1"/>
    </source>
</evidence>
<name>A0A1I5THE1_9BACT</name>
<sequence>MKKSLSAIISKSMPNSDMQLMHKNQEDFVILPENMLDSLHGGEYSSHNFDRNWQEPDLSIEDSGL</sequence>
<keyword evidence="3" id="KW-1185">Reference proteome</keyword>
<dbReference type="AlphaFoldDB" id="A0A1I5THE1"/>
<feature type="region of interest" description="Disordered" evidence="1">
    <location>
        <begin position="46"/>
        <end position="65"/>
    </location>
</feature>
<dbReference type="Proteomes" id="UP000199306">
    <property type="component" value="Unassembled WGS sequence"/>
</dbReference>
<gene>
    <name evidence="2" type="ORF">SAMN04515674_10648</name>
</gene>
<proteinExistence type="predicted"/>
<dbReference type="RefSeq" id="WP_092017144.1">
    <property type="nucleotide sequence ID" value="NZ_FOXH01000006.1"/>
</dbReference>
<organism evidence="2 3">
    <name type="scientific">Pseudarcicella hirudinis</name>
    <dbReference type="NCBI Taxonomy" id="1079859"/>
    <lineage>
        <taxon>Bacteria</taxon>
        <taxon>Pseudomonadati</taxon>
        <taxon>Bacteroidota</taxon>
        <taxon>Cytophagia</taxon>
        <taxon>Cytophagales</taxon>
        <taxon>Flectobacillaceae</taxon>
        <taxon>Pseudarcicella</taxon>
    </lineage>
</organism>
<dbReference type="EMBL" id="FOXH01000006">
    <property type="protein sequence ID" value="SFP82338.1"/>
    <property type="molecule type" value="Genomic_DNA"/>
</dbReference>